<keyword evidence="1" id="KW-0812">Transmembrane</keyword>
<keyword evidence="1" id="KW-0472">Membrane</keyword>
<dbReference type="Proteomes" id="UP001260773">
    <property type="component" value="Unassembled WGS sequence"/>
</dbReference>
<dbReference type="AlphaFoldDB" id="A0A437UI49"/>
<feature type="transmembrane region" description="Helical" evidence="1">
    <location>
        <begin position="6"/>
        <end position="22"/>
    </location>
</feature>
<accession>A0A437UI49</accession>
<evidence type="ECO:0000313" key="4">
    <source>
        <dbReference type="Proteomes" id="UP000288388"/>
    </source>
</evidence>
<reference evidence="3 4" key="1">
    <citation type="submission" date="2018-12" db="EMBL/GenBank/DDBJ databases">
        <title>A novel vanA-carrying plasmid in a clinical isolate of Enterococcus avium.</title>
        <authorList>
            <person name="Bernasconi O.J."/>
            <person name="Luzzaro F."/>
            <person name="Endimiani A."/>
        </authorList>
    </citation>
    <scope>NUCLEOTIDE SEQUENCE [LARGE SCALE GENOMIC DNA]</scope>
    <source>
        <strain evidence="3 4">LC0559/18</strain>
    </source>
</reference>
<gene>
    <name evidence="3" type="ORF">EK398_23180</name>
    <name evidence="2" type="ORF">P7D43_17090</name>
</gene>
<keyword evidence="1" id="KW-1133">Transmembrane helix</keyword>
<dbReference type="EMBL" id="JARPWH010000078">
    <property type="protein sequence ID" value="MDT2404085.1"/>
    <property type="molecule type" value="Genomic_DNA"/>
</dbReference>
<feature type="transmembrane region" description="Helical" evidence="1">
    <location>
        <begin position="29"/>
        <end position="49"/>
    </location>
</feature>
<evidence type="ECO:0000313" key="3">
    <source>
        <dbReference type="EMBL" id="RVU93320.1"/>
    </source>
</evidence>
<reference evidence="2" key="2">
    <citation type="submission" date="2023-03" db="EMBL/GenBank/DDBJ databases">
        <authorList>
            <person name="Shen W."/>
            <person name="Cai J."/>
        </authorList>
    </citation>
    <scope>NUCLEOTIDE SEQUENCE</scope>
    <source>
        <strain evidence="2">P33-2</strain>
    </source>
</reference>
<name>A0A437UI49_ENTAV</name>
<comment type="caution">
    <text evidence="3">The sequence shown here is derived from an EMBL/GenBank/DDBJ whole genome shotgun (WGS) entry which is preliminary data.</text>
</comment>
<feature type="transmembrane region" description="Helical" evidence="1">
    <location>
        <begin position="61"/>
        <end position="81"/>
    </location>
</feature>
<dbReference type="EMBL" id="RYZS01000002">
    <property type="protein sequence ID" value="RVU93320.1"/>
    <property type="molecule type" value="Genomic_DNA"/>
</dbReference>
<protein>
    <submittedName>
        <fullName evidence="3">Uncharacterized protein</fullName>
    </submittedName>
</protein>
<dbReference type="Proteomes" id="UP000288388">
    <property type="component" value="Unassembled WGS sequence"/>
</dbReference>
<organism evidence="3 4">
    <name type="scientific">Enterococcus avium</name>
    <name type="common">Streptococcus avium</name>
    <dbReference type="NCBI Taxonomy" id="33945"/>
    <lineage>
        <taxon>Bacteria</taxon>
        <taxon>Bacillati</taxon>
        <taxon>Bacillota</taxon>
        <taxon>Bacilli</taxon>
        <taxon>Lactobacillales</taxon>
        <taxon>Enterococcaceae</taxon>
        <taxon>Enterococcus</taxon>
    </lineage>
</organism>
<dbReference type="RefSeq" id="WP_048719499.1">
    <property type="nucleotide sequence ID" value="NZ_JADPDV010000019.1"/>
</dbReference>
<proteinExistence type="predicted"/>
<sequence>MDTFTIVLLGWGLYSVISYFEKRGERGKAILSTMLISFVIVLGNSFGNFSGISQLGLPKLIMTVGASVLILSFFIFLPVLFKAKK</sequence>
<evidence type="ECO:0000313" key="2">
    <source>
        <dbReference type="EMBL" id="MDT2404085.1"/>
    </source>
</evidence>
<evidence type="ECO:0000256" key="1">
    <source>
        <dbReference type="SAM" id="Phobius"/>
    </source>
</evidence>